<dbReference type="AlphaFoldDB" id="A0A448XJF3"/>
<organism evidence="2 3">
    <name type="scientific">Protopolystoma xenopodis</name>
    <dbReference type="NCBI Taxonomy" id="117903"/>
    <lineage>
        <taxon>Eukaryota</taxon>
        <taxon>Metazoa</taxon>
        <taxon>Spiralia</taxon>
        <taxon>Lophotrochozoa</taxon>
        <taxon>Platyhelminthes</taxon>
        <taxon>Monogenea</taxon>
        <taxon>Polyopisthocotylea</taxon>
        <taxon>Polystomatidea</taxon>
        <taxon>Polystomatidae</taxon>
        <taxon>Protopolystoma</taxon>
    </lineage>
</organism>
<gene>
    <name evidence="2" type="ORF">PXEA_LOCUS31494</name>
</gene>
<protein>
    <submittedName>
        <fullName evidence="2">Uncharacterized protein</fullName>
    </submittedName>
</protein>
<proteinExistence type="predicted"/>
<accession>A0A448XJF3</accession>
<evidence type="ECO:0000256" key="1">
    <source>
        <dbReference type="SAM" id="MobiDB-lite"/>
    </source>
</evidence>
<sequence>MLSILIMKRVPTEPAACLGWCHPPTAASKCQRLPSKRLTDHNRWPLTRQKVPADVSSRGTHPSGWASFPLANGRHNSPTSPVACWTRGQAGSRRRSKRPCSPSLSAPHASLTLGTAPLVVQVDQSSTCHPTVCTHLQAYTPIVHVEVGTHTMGGRKMQGL</sequence>
<evidence type="ECO:0000313" key="3">
    <source>
        <dbReference type="Proteomes" id="UP000784294"/>
    </source>
</evidence>
<evidence type="ECO:0000313" key="2">
    <source>
        <dbReference type="EMBL" id="VEL38054.1"/>
    </source>
</evidence>
<reference evidence="2" key="1">
    <citation type="submission" date="2018-11" db="EMBL/GenBank/DDBJ databases">
        <authorList>
            <consortium name="Pathogen Informatics"/>
        </authorList>
    </citation>
    <scope>NUCLEOTIDE SEQUENCE</scope>
</reference>
<feature type="region of interest" description="Disordered" evidence="1">
    <location>
        <begin position="79"/>
        <end position="106"/>
    </location>
</feature>
<name>A0A448XJF3_9PLAT</name>
<dbReference type="Proteomes" id="UP000784294">
    <property type="component" value="Unassembled WGS sequence"/>
</dbReference>
<comment type="caution">
    <text evidence="2">The sequence shown here is derived from an EMBL/GenBank/DDBJ whole genome shotgun (WGS) entry which is preliminary data.</text>
</comment>
<keyword evidence="3" id="KW-1185">Reference proteome</keyword>
<dbReference type="EMBL" id="CAAALY010256756">
    <property type="protein sequence ID" value="VEL38054.1"/>
    <property type="molecule type" value="Genomic_DNA"/>
</dbReference>